<evidence type="ECO:0000259" key="1">
    <source>
        <dbReference type="PROSITE" id="PS50112"/>
    </source>
</evidence>
<dbReference type="PROSITE" id="PS50113">
    <property type="entry name" value="PAC"/>
    <property type="match status" value="1"/>
</dbReference>
<dbReference type="InterPro" id="IPR035965">
    <property type="entry name" value="PAS-like_dom_sf"/>
</dbReference>
<dbReference type="EMBL" id="NGUO01000004">
    <property type="protein sequence ID" value="OWS72171.1"/>
    <property type="molecule type" value="Genomic_DNA"/>
</dbReference>
<feature type="domain" description="PAS" evidence="1">
    <location>
        <begin position="3"/>
        <end position="56"/>
    </location>
</feature>
<evidence type="ECO:0000313" key="4">
    <source>
        <dbReference type="Proteomes" id="UP000198104"/>
    </source>
</evidence>
<dbReference type="RefSeq" id="WP_088526845.1">
    <property type="nucleotide sequence ID" value="NZ_NGUO01000004.1"/>
</dbReference>
<dbReference type="PROSITE" id="PS50112">
    <property type="entry name" value="PAS"/>
    <property type="match status" value="1"/>
</dbReference>
<feature type="domain" description="PAC" evidence="2">
    <location>
        <begin position="80"/>
        <end position="132"/>
    </location>
</feature>
<dbReference type="InterPro" id="IPR013767">
    <property type="entry name" value="PAS_fold"/>
</dbReference>
<evidence type="ECO:0000259" key="2">
    <source>
        <dbReference type="PROSITE" id="PS50113"/>
    </source>
</evidence>
<dbReference type="SMART" id="SM00091">
    <property type="entry name" value="PAS"/>
    <property type="match status" value="1"/>
</dbReference>
<evidence type="ECO:0000313" key="3">
    <source>
        <dbReference type="EMBL" id="OWS72171.1"/>
    </source>
</evidence>
<dbReference type="Gene3D" id="3.30.450.20">
    <property type="entry name" value="PAS domain"/>
    <property type="match status" value="1"/>
</dbReference>
<reference evidence="3 4" key="1">
    <citation type="submission" date="2017-05" db="EMBL/GenBank/DDBJ databases">
        <title>Polynucleobacter sp. MWH-K35W1 isolated from the permanently anoxic monimolimnion of a meromictic lake.</title>
        <authorList>
            <person name="Hahn M.W."/>
        </authorList>
    </citation>
    <scope>NUCLEOTIDE SEQUENCE [LARGE SCALE GENOMIC DNA]</scope>
    <source>
        <strain evidence="3 4">MWH-K35W1</strain>
    </source>
</reference>
<dbReference type="InterPro" id="IPR000014">
    <property type="entry name" value="PAS"/>
</dbReference>
<dbReference type="InterPro" id="IPR052155">
    <property type="entry name" value="Biofilm_reg_signaling"/>
</dbReference>
<gene>
    <name evidence="3" type="ORF">CBI30_02970</name>
</gene>
<dbReference type="Pfam" id="PF00989">
    <property type="entry name" value="PAS"/>
    <property type="match status" value="1"/>
</dbReference>
<dbReference type="CDD" id="cd00130">
    <property type="entry name" value="PAS"/>
    <property type="match status" value="1"/>
</dbReference>
<protein>
    <submittedName>
        <fullName evidence="3">Histidine kinase</fullName>
    </submittedName>
</protein>
<dbReference type="InterPro" id="IPR000700">
    <property type="entry name" value="PAS-assoc_C"/>
</dbReference>
<sequence>MKDAIDFKTLVSQIGEAVVISDRDENILFWNASAERIFGYSQDEALGKTLSIITPERFRERHSKGYFHTMETGKTKYGNTLLRVPALHKDGGSISIAFSVTMIFDDQNQPFAIAAIIRDETERFQEEQNLKAKLAAYEKASIAPKE</sequence>
<keyword evidence="3" id="KW-0808">Transferase</keyword>
<comment type="caution">
    <text evidence="3">The sequence shown here is derived from an EMBL/GenBank/DDBJ whole genome shotgun (WGS) entry which is preliminary data.</text>
</comment>
<dbReference type="OrthoDB" id="3687827at2"/>
<dbReference type="AlphaFoldDB" id="A0A254Q5S1"/>
<proteinExistence type="predicted"/>
<dbReference type="GO" id="GO:0006355">
    <property type="term" value="P:regulation of DNA-templated transcription"/>
    <property type="evidence" value="ECO:0007669"/>
    <property type="project" value="InterPro"/>
</dbReference>
<keyword evidence="3" id="KW-0418">Kinase</keyword>
<dbReference type="GO" id="GO:0016301">
    <property type="term" value="F:kinase activity"/>
    <property type="evidence" value="ECO:0007669"/>
    <property type="project" value="UniProtKB-KW"/>
</dbReference>
<organism evidence="3 4">
    <name type="scientific">Polynucleobacter aenigmaticus</name>
    <dbReference type="NCBI Taxonomy" id="1743164"/>
    <lineage>
        <taxon>Bacteria</taxon>
        <taxon>Pseudomonadati</taxon>
        <taxon>Pseudomonadota</taxon>
        <taxon>Betaproteobacteria</taxon>
        <taxon>Burkholderiales</taxon>
        <taxon>Burkholderiaceae</taxon>
        <taxon>Polynucleobacter</taxon>
    </lineage>
</organism>
<keyword evidence="4" id="KW-1185">Reference proteome</keyword>
<dbReference type="PANTHER" id="PTHR44757:SF2">
    <property type="entry name" value="BIOFILM ARCHITECTURE MAINTENANCE PROTEIN MBAA"/>
    <property type="match status" value="1"/>
</dbReference>
<dbReference type="Proteomes" id="UP000198104">
    <property type="component" value="Unassembled WGS sequence"/>
</dbReference>
<dbReference type="PANTHER" id="PTHR44757">
    <property type="entry name" value="DIGUANYLATE CYCLASE DGCP"/>
    <property type="match status" value="1"/>
</dbReference>
<accession>A0A254Q5S1</accession>
<dbReference type="SUPFAM" id="SSF55785">
    <property type="entry name" value="PYP-like sensor domain (PAS domain)"/>
    <property type="match status" value="1"/>
</dbReference>
<name>A0A254Q5S1_9BURK</name>
<dbReference type="NCBIfam" id="TIGR00229">
    <property type="entry name" value="sensory_box"/>
    <property type="match status" value="1"/>
</dbReference>